<sequence length="448" mass="48551">MSDYDFDLFVIGAGSGGVRASRVAAAHGAKVAVAEEFRVGGTCVIRGCVPKKLLIYGAHFAEDLKDARRFGWNVPDCGFEWATLRDNVLADVDRLEGLYTNTLNSHKVELIAERVTVTGPHSVKLASGREVTAKVILVATGAWPLIPEVEGAEHGITSNEVFHLDECPKRIVIVGGGYIANEFAGIFHQFGSHVTMVNRGGTLLRGYDEQIRDRLLQISTMKGINFRFNAQMEKIEKKEDGTLCVHFKNGDPVAADIVLFATGRRPHTDGLGLENAGVEIDDKGAIKVDEYSRTSCESIYAVGDVTDRLQLTPVAIREGHAFADTVFGNNPRTVDYSCVPSAVFSHPPLAGVGLTEAQAKNKYGTVKVYTSDFRPMKNVLAGRDERALYKMVVDATTNKVVGLHMIGPDAPEILQAAAVAVKAGLTKQDFDDTVALHPSMAEELVLLK</sequence>
<accession>A0A084EL85</accession>
<reference evidence="18 20" key="1">
    <citation type="submission" date="2014-03" db="EMBL/GenBank/DDBJ databases">
        <title>Genome sequence of Sphingobium yanoikuyae B1.</title>
        <authorList>
            <person name="Gan H.M."/>
            <person name="Gan H.Y."/>
            <person name="Savka M.A."/>
        </authorList>
    </citation>
    <scope>NUCLEOTIDE SEQUENCE [LARGE SCALE GENOMIC DNA]</scope>
    <source>
        <strain evidence="18 20">B1</strain>
    </source>
</reference>
<dbReference type="Pfam" id="PF02852">
    <property type="entry name" value="Pyr_redox_dim"/>
    <property type="match status" value="1"/>
</dbReference>
<dbReference type="InterPro" id="IPR016156">
    <property type="entry name" value="FAD/NAD-linked_Rdtase_dimer_sf"/>
</dbReference>
<comment type="subunit">
    <text evidence="2">Homodimer.</text>
</comment>
<evidence type="ECO:0000313" key="21">
    <source>
        <dbReference type="Proteomes" id="UP000280708"/>
    </source>
</evidence>
<dbReference type="EMBL" id="CP060122">
    <property type="protein sequence ID" value="QNG45605.1"/>
    <property type="molecule type" value="Genomic_DNA"/>
</dbReference>
<feature type="binding site" evidence="11">
    <location>
        <position position="304"/>
    </location>
    <ligand>
        <name>FAD</name>
        <dbReference type="ChEBI" id="CHEBI:57692"/>
    </ligand>
</feature>
<feature type="domain" description="Pyridine nucleotide-disulphide oxidoreductase dimerisation" evidence="15">
    <location>
        <begin position="339"/>
        <end position="445"/>
    </location>
</feature>
<dbReference type="InterPro" id="IPR001100">
    <property type="entry name" value="Pyr_nuc-diS_OxRdtase"/>
</dbReference>
<dbReference type="PROSITE" id="PS00076">
    <property type="entry name" value="PYRIDINE_REDOX_1"/>
    <property type="match status" value="1"/>
</dbReference>
<dbReference type="eggNOG" id="COG1249">
    <property type="taxonomic scope" value="Bacteria"/>
</dbReference>
<comment type="similarity">
    <text evidence="1 13">Belongs to the class-I pyridine nucleotide-disulfide oxidoreductase family.</text>
</comment>
<name>A0A084EL85_SPHYA</name>
<dbReference type="Proteomes" id="UP000515377">
    <property type="component" value="Chromosome"/>
</dbReference>
<dbReference type="FunFam" id="3.50.50.60:FF:000051">
    <property type="entry name" value="Glutathione reductase"/>
    <property type="match status" value="1"/>
</dbReference>
<dbReference type="EMBL" id="CP033230">
    <property type="protein sequence ID" value="AYO76996.1"/>
    <property type="molecule type" value="Genomic_DNA"/>
</dbReference>
<evidence type="ECO:0000256" key="8">
    <source>
        <dbReference type="ARBA" id="ARBA00023284"/>
    </source>
</evidence>
<keyword evidence="11" id="KW-0547">Nucleotide-binding</keyword>
<dbReference type="GO" id="GO:0050661">
    <property type="term" value="F:NADP binding"/>
    <property type="evidence" value="ECO:0007669"/>
    <property type="project" value="InterPro"/>
</dbReference>
<evidence type="ECO:0000259" key="16">
    <source>
        <dbReference type="Pfam" id="PF07992"/>
    </source>
</evidence>
<evidence type="ECO:0000256" key="4">
    <source>
        <dbReference type="ARBA" id="ARBA00022827"/>
    </source>
</evidence>
<dbReference type="PIRSF" id="PIRSF000350">
    <property type="entry name" value="Mercury_reductase_MerA"/>
    <property type="match status" value="1"/>
</dbReference>
<evidence type="ECO:0000256" key="5">
    <source>
        <dbReference type="ARBA" id="ARBA00022857"/>
    </source>
</evidence>
<dbReference type="GO" id="GO:0006749">
    <property type="term" value="P:glutathione metabolic process"/>
    <property type="evidence" value="ECO:0007669"/>
    <property type="project" value="InterPro"/>
</dbReference>
<dbReference type="Proteomes" id="UP000028534">
    <property type="component" value="Unassembled WGS sequence"/>
</dbReference>
<dbReference type="GO" id="GO:0005829">
    <property type="term" value="C:cytosol"/>
    <property type="evidence" value="ECO:0007669"/>
    <property type="project" value="TreeGrafter"/>
</dbReference>
<dbReference type="GO" id="GO:0045454">
    <property type="term" value="P:cell redox homeostasis"/>
    <property type="evidence" value="ECO:0007669"/>
    <property type="project" value="InterPro"/>
</dbReference>
<gene>
    <name evidence="17" type="primary">gor</name>
    <name evidence="18" type="ORF">CP98_02438</name>
    <name evidence="17" type="ORF">EBF16_08625</name>
    <name evidence="19" type="ORF">H3V42_28200</name>
</gene>
<dbReference type="STRING" id="13690.AX777_05055"/>
<dbReference type="RefSeq" id="WP_010337904.1">
    <property type="nucleotide sequence ID" value="NZ_CAIGKD010000004.1"/>
</dbReference>
<keyword evidence="8 13" id="KW-0676">Redox-active center</keyword>
<dbReference type="GO" id="GO:0050660">
    <property type="term" value="F:flavin adenine dinucleotide binding"/>
    <property type="evidence" value="ECO:0007669"/>
    <property type="project" value="InterPro"/>
</dbReference>
<comment type="cofactor">
    <cofactor evidence="11">
        <name>FAD</name>
        <dbReference type="ChEBI" id="CHEBI:57692"/>
    </cofactor>
    <text evidence="11">Binds 1 FAD per subunit.</text>
</comment>
<evidence type="ECO:0000256" key="10">
    <source>
        <dbReference type="PIRSR" id="PIRSR000350-2"/>
    </source>
</evidence>
<dbReference type="NCBIfam" id="TIGR01424">
    <property type="entry name" value="gluta_reduc_2"/>
    <property type="match status" value="1"/>
</dbReference>
<dbReference type="Gene3D" id="3.30.390.30">
    <property type="match status" value="1"/>
</dbReference>
<dbReference type="SUPFAM" id="SSF51905">
    <property type="entry name" value="FAD/NAD(P)-binding domain"/>
    <property type="match status" value="1"/>
</dbReference>
<dbReference type="InterPro" id="IPR036188">
    <property type="entry name" value="FAD/NAD-bd_sf"/>
</dbReference>
<dbReference type="EC" id="1.8.1.7" evidence="14"/>
<evidence type="ECO:0000256" key="6">
    <source>
        <dbReference type="ARBA" id="ARBA00023002"/>
    </source>
</evidence>
<feature type="binding site" evidence="11">
    <location>
        <position position="52"/>
    </location>
    <ligand>
        <name>FAD</name>
        <dbReference type="ChEBI" id="CHEBI:57692"/>
    </ligand>
</feature>
<evidence type="ECO:0000313" key="18">
    <source>
        <dbReference type="EMBL" id="KEZ18727.1"/>
    </source>
</evidence>
<feature type="domain" description="FAD/NAD(P)-binding" evidence="16">
    <location>
        <begin position="6"/>
        <end position="319"/>
    </location>
</feature>
<dbReference type="InterPro" id="IPR006324">
    <property type="entry name" value="GSHR"/>
</dbReference>
<organism evidence="18 20">
    <name type="scientific">Sphingobium yanoikuyae</name>
    <name type="common">Sphingomonas yanoikuyae</name>
    <dbReference type="NCBI Taxonomy" id="13690"/>
    <lineage>
        <taxon>Bacteria</taxon>
        <taxon>Pseudomonadati</taxon>
        <taxon>Pseudomonadota</taxon>
        <taxon>Alphaproteobacteria</taxon>
        <taxon>Sphingomonadales</taxon>
        <taxon>Sphingomonadaceae</taxon>
        <taxon>Sphingobium</taxon>
    </lineage>
</organism>
<evidence type="ECO:0000256" key="9">
    <source>
        <dbReference type="ARBA" id="ARBA00049142"/>
    </source>
</evidence>
<dbReference type="PRINTS" id="PR00368">
    <property type="entry name" value="FADPNR"/>
</dbReference>
<feature type="binding site" evidence="11">
    <location>
        <begin position="175"/>
        <end position="182"/>
    </location>
    <ligand>
        <name>NAD(+)</name>
        <dbReference type="ChEBI" id="CHEBI:57540"/>
    </ligand>
</feature>
<evidence type="ECO:0000256" key="2">
    <source>
        <dbReference type="ARBA" id="ARBA00011738"/>
    </source>
</evidence>
<keyword evidence="3 13" id="KW-0285">Flavoprotein</keyword>
<evidence type="ECO:0000313" key="20">
    <source>
        <dbReference type="Proteomes" id="UP000028534"/>
    </source>
</evidence>
<evidence type="ECO:0000256" key="3">
    <source>
        <dbReference type="ARBA" id="ARBA00022630"/>
    </source>
</evidence>
<feature type="disulfide bond" description="Redox-active" evidence="12">
    <location>
        <begin position="43"/>
        <end position="48"/>
    </location>
</feature>
<keyword evidence="6 13" id="KW-0560">Oxidoreductase</keyword>
<evidence type="ECO:0000313" key="17">
    <source>
        <dbReference type="EMBL" id="AYO76996.1"/>
    </source>
</evidence>
<dbReference type="NCBIfam" id="NF004776">
    <property type="entry name" value="PRK06116.1"/>
    <property type="match status" value="1"/>
</dbReference>
<reference evidence="19 22" key="3">
    <citation type="submission" date="2020-07" db="EMBL/GenBank/DDBJ databases">
        <title>Whole genome sequence of Sphingobium yanoikuyae A3.</title>
        <authorList>
            <person name="Han S.-S."/>
        </authorList>
    </citation>
    <scope>NUCLEOTIDE SEQUENCE [LARGE SCALE GENOMIC DNA]</scope>
    <source>
        <strain evidence="19 22">A3</strain>
    </source>
</reference>
<dbReference type="EMBL" id="JGVR01000014">
    <property type="protein sequence ID" value="KEZ18727.1"/>
    <property type="molecule type" value="Genomic_DNA"/>
</dbReference>
<evidence type="ECO:0000256" key="12">
    <source>
        <dbReference type="PIRSR" id="PIRSR000350-4"/>
    </source>
</evidence>
<protein>
    <recommendedName>
        <fullName evidence="14">Glutathione reductase</fullName>
        <shortName evidence="14">GRase</shortName>
        <ecNumber evidence="14">1.8.1.7</ecNumber>
    </recommendedName>
</protein>
<comment type="function">
    <text evidence="14">Catalyzes the reduction of glutathione disulfide (GSSG) to reduced glutathione (GSH).</text>
</comment>
<evidence type="ECO:0000256" key="7">
    <source>
        <dbReference type="ARBA" id="ARBA00023157"/>
    </source>
</evidence>
<dbReference type="GO" id="GO:0034599">
    <property type="term" value="P:cellular response to oxidative stress"/>
    <property type="evidence" value="ECO:0007669"/>
    <property type="project" value="TreeGrafter"/>
</dbReference>
<dbReference type="Gene3D" id="3.50.50.60">
    <property type="entry name" value="FAD/NAD(P)-binding domain"/>
    <property type="match status" value="2"/>
</dbReference>
<dbReference type="PANTHER" id="PTHR42737">
    <property type="entry name" value="GLUTATHIONE REDUCTASE"/>
    <property type="match status" value="1"/>
</dbReference>
<dbReference type="PATRIC" id="fig|13690.10.peg.2502"/>
<evidence type="ECO:0000256" key="1">
    <source>
        <dbReference type="ARBA" id="ARBA00007532"/>
    </source>
</evidence>
<keyword evidence="11" id="KW-0520">NAD</keyword>
<comment type="catalytic activity">
    <reaction evidence="9 14">
        <text>2 glutathione + NADP(+) = glutathione disulfide + NADPH + H(+)</text>
        <dbReference type="Rhea" id="RHEA:11740"/>
        <dbReference type="ChEBI" id="CHEBI:15378"/>
        <dbReference type="ChEBI" id="CHEBI:57783"/>
        <dbReference type="ChEBI" id="CHEBI:57925"/>
        <dbReference type="ChEBI" id="CHEBI:58297"/>
        <dbReference type="ChEBI" id="CHEBI:58349"/>
        <dbReference type="EC" id="1.8.1.7"/>
    </reaction>
</comment>
<dbReference type="Pfam" id="PF07992">
    <property type="entry name" value="Pyr_redox_2"/>
    <property type="match status" value="1"/>
</dbReference>
<dbReference type="AlphaFoldDB" id="A0A084EL85"/>
<feature type="active site" description="Proton acceptor" evidence="10">
    <location>
        <position position="437"/>
    </location>
</feature>
<dbReference type="SUPFAM" id="SSF55424">
    <property type="entry name" value="FAD/NAD-linked reductases, dimerisation (C-terminal) domain"/>
    <property type="match status" value="1"/>
</dbReference>
<evidence type="ECO:0000256" key="13">
    <source>
        <dbReference type="RuleBase" id="RU003691"/>
    </source>
</evidence>
<keyword evidence="7" id="KW-1015">Disulfide bond</keyword>
<dbReference type="PRINTS" id="PR00411">
    <property type="entry name" value="PNDRDTASEI"/>
</dbReference>
<dbReference type="InterPro" id="IPR012999">
    <property type="entry name" value="Pyr_OxRdtase_I_AS"/>
</dbReference>
<dbReference type="InterPro" id="IPR004099">
    <property type="entry name" value="Pyr_nucl-diS_OxRdtase_dimer"/>
</dbReference>
<dbReference type="Proteomes" id="UP000280708">
    <property type="component" value="Chromosome"/>
</dbReference>
<evidence type="ECO:0000313" key="19">
    <source>
        <dbReference type="EMBL" id="QNG45605.1"/>
    </source>
</evidence>
<dbReference type="InterPro" id="IPR023753">
    <property type="entry name" value="FAD/NAD-binding_dom"/>
</dbReference>
<proteinExistence type="inferred from homology"/>
<evidence type="ECO:0000313" key="22">
    <source>
        <dbReference type="Proteomes" id="UP000515377"/>
    </source>
</evidence>
<evidence type="ECO:0000256" key="14">
    <source>
        <dbReference type="RuleBase" id="RU365040"/>
    </source>
</evidence>
<dbReference type="GO" id="GO:0004362">
    <property type="term" value="F:glutathione-disulfide reductase (NADPH) activity"/>
    <property type="evidence" value="ECO:0007669"/>
    <property type="project" value="UniProtKB-EC"/>
</dbReference>
<keyword evidence="4 11" id="KW-0274">FAD</keyword>
<evidence type="ECO:0000256" key="11">
    <source>
        <dbReference type="PIRSR" id="PIRSR000350-3"/>
    </source>
</evidence>
<dbReference type="InterPro" id="IPR046952">
    <property type="entry name" value="GSHR/TRXR-like"/>
</dbReference>
<dbReference type="PANTHER" id="PTHR42737:SF2">
    <property type="entry name" value="GLUTATHIONE REDUCTASE"/>
    <property type="match status" value="1"/>
</dbReference>
<reference evidence="17 21" key="2">
    <citation type="submission" date="2018-10" db="EMBL/GenBank/DDBJ databases">
        <title>Characterization and genome analysis of a novel bacterium Sphingobium yanoikuyae SJTF8 capable of degrading PAHs.</title>
        <authorList>
            <person name="Yin C."/>
            <person name="Xiong W."/>
            <person name="Liang R."/>
        </authorList>
    </citation>
    <scope>NUCLEOTIDE SEQUENCE [LARGE SCALE GENOMIC DNA]</scope>
    <source>
        <strain evidence="17 21">SJTF8</strain>
    </source>
</reference>
<feature type="binding site" evidence="11">
    <location>
        <position position="263"/>
    </location>
    <ligand>
        <name>NAD(+)</name>
        <dbReference type="ChEBI" id="CHEBI:57540"/>
    </ligand>
</feature>
<keyword evidence="5 14" id="KW-0521">NADP</keyword>
<evidence type="ECO:0000259" key="15">
    <source>
        <dbReference type="Pfam" id="PF02852"/>
    </source>
</evidence>